<sequence>MSNRMDLLALGGLAVTCTITLADAYMTPPIESTTPPPSKSALLSIPQLKQLDRKGFVQIPNAFSRNSILEARAAAIDLYKSTSFSNQNSPSVRQDTTTFISDISSTPVALRSIIRAMRSVASELDSADSTDFSRTISHRVPLHLQLAVYDGERKEYRAHRDNPVLGSRLQDVGLLHYLRSKPYRARGITCIVYLNSEDWNVEESGGGLEVFLGADEQDDVGETSKHPAIVSPVGGTMVLFDSRVVLHRVMPMLCTGERRIALTLWIEGEPRSTA</sequence>
<dbReference type="SUPFAM" id="SSF51197">
    <property type="entry name" value="Clavaminate synthase-like"/>
    <property type="match status" value="1"/>
</dbReference>
<dbReference type="PANTHER" id="PTHR12907:SF26">
    <property type="entry name" value="HIF PROLYL HYDROXYLASE, ISOFORM C"/>
    <property type="match status" value="1"/>
</dbReference>
<keyword evidence="5" id="KW-0560">Oxidoreductase</keyword>
<feature type="signal peptide" evidence="7">
    <location>
        <begin position="1"/>
        <end position="24"/>
    </location>
</feature>
<proteinExistence type="predicted"/>
<evidence type="ECO:0000256" key="4">
    <source>
        <dbReference type="ARBA" id="ARBA00022964"/>
    </source>
</evidence>
<dbReference type="AlphaFoldDB" id="A0A9W7EMP8"/>
<dbReference type="Pfam" id="PF13640">
    <property type="entry name" value="2OG-FeII_Oxy_3"/>
    <property type="match status" value="1"/>
</dbReference>
<keyword evidence="4" id="KW-0223">Dioxygenase</keyword>
<dbReference type="PROSITE" id="PS51471">
    <property type="entry name" value="FE2OG_OXY"/>
    <property type="match status" value="1"/>
</dbReference>
<keyword evidence="7" id="KW-0732">Signal</keyword>
<dbReference type="InterPro" id="IPR005123">
    <property type="entry name" value="Oxoglu/Fe-dep_dioxygenase_dom"/>
</dbReference>
<dbReference type="Proteomes" id="UP001165085">
    <property type="component" value="Unassembled WGS sequence"/>
</dbReference>
<evidence type="ECO:0000256" key="5">
    <source>
        <dbReference type="ARBA" id="ARBA00023002"/>
    </source>
</evidence>
<dbReference type="Gene3D" id="2.60.120.620">
    <property type="entry name" value="q2cbj1_9rhob like domain"/>
    <property type="match status" value="1"/>
</dbReference>
<dbReference type="GO" id="GO:0031543">
    <property type="term" value="F:peptidyl-proline dioxygenase activity"/>
    <property type="evidence" value="ECO:0007669"/>
    <property type="project" value="TreeGrafter"/>
</dbReference>
<accession>A0A9W7EMP8</accession>
<dbReference type="PANTHER" id="PTHR12907">
    <property type="entry name" value="EGL NINE HOMOLOG-RELATED"/>
    <property type="match status" value="1"/>
</dbReference>
<evidence type="ECO:0000256" key="6">
    <source>
        <dbReference type="ARBA" id="ARBA00023004"/>
    </source>
</evidence>
<organism evidence="9 10">
    <name type="scientific">Triparma strigata</name>
    <dbReference type="NCBI Taxonomy" id="1606541"/>
    <lineage>
        <taxon>Eukaryota</taxon>
        <taxon>Sar</taxon>
        <taxon>Stramenopiles</taxon>
        <taxon>Ochrophyta</taxon>
        <taxon>Bolidophyceae</taxon>
        <taxon>Parmales</taxon>
        <taxon>Triparmaceae</taxon>
        <taxon>Triparma</taxon>
    </lineage>
</organism>
<evidence type="ECO:0000313" key="9">
    <source>
        <dbReference type="EMBL" id="GMH86404.1"/>
    </source>
</evidence>
<keyword evidence="2" id="KW-0479">Metal-binding</keyword>
<dbReference type="GO" id="GO:0008198">
    <property type="term" value="F:ferrous iron binding"/>
    <property type="evidence" value="ECO:0007669"/>
    <property type="project" value="TreeGrafter"/>
</dbReference>
<dbReference type="InterPro" id="IPR051559">
    <property type="entry name" value="HIF_prolyl_hydroxylases"/>
</dbReference>
<keyword evidence="3" id="KW-0847">Vitamin C</keyword>
<evidence type="ECO:0000313" key="10">
    <source>
        <dbReference type="Proteomes" id="UP001165085"/>
    </source>
</evidence>
<dbReference type="GO" id="GO:0071456">
    <property type="term" value="P:cellular response to hypoxia"/>
    <property type="evidence" value="ECO:0007669"/>
    <property type="project" value="TreeGrafter"/>
</dbReference>
<evidence type="ECO:0000256" key="3">
    <source>
        <dbReference type="ARBA" id="ARBA00022896"/>
    </source>
</evidence>
<evidence type="ECO:0000256" key="1">
    <source>
        <dbReference type="ARBA" id="ARBA00001961"/>
    </source>
</evidence>
<name>A0A9W7EMP8_9STRA</name>
<dbReference type="SMART" id="SM00702">
    <property type="entry name" value="P4Hc"/>
    <property type="match status" value="1"/>
</dbReference>
<keyword evidence="10" id="KW-1185">Reference proteome</keyword>
<dbReference type="EMBL" id="BRXY01000313">
    <property type="protein sequence ID" value="GMH86404.1"/>
    <property type="molecule type" value="Genomic_DNA"/>
</dbReference>
<dbReference type="InterPro" id="IPR044862">
    <property type="entry name" value="Pro_4_hyd_alph_FE2OG_OXY"/>
</dbReference>
<feature type="domain" description="Fe2OG dioxygenase" evidence="8">
    <location>
        <begin position="140"/>
        <end position="268"/>
    </location>
</feature>
<protein>
    <recommendedName>
        <fullName evidence="8">Fe2OG dioxygenase domain-containing protein</fullName>
    </recommendedName>
</protein>
<comment type="caution">
    <text evidence="9">The sequence shown here is derived from an EMBL/GenBank/DDBJ whole genome shotgun (WGS) entry which is preliminary data.</text>
</comment>
<gene>
    <name evidence="9" type="ORF">TrST_g5558</name>
</gene>
<evidence type="ECO:0000256" key="7">
    <source>
        <dbReference type="SAM" id="SignalP"/>
    </source>
</evidence>
<evidence type="ECO:0000259" key="8">
    <source>
        <dbReference type="PROSITE" id="PS51471"/>
    </source>
</evidence>
<dbReference type="OrthoDB" id="76265at2759"/>
<feature type="chain" id="PRO_5040918050" description="Fe2OG dioxygenase domain-containing protein" evidence="7">
    <location>
        <begin position="25"/>
        <end position="274"/>
    </location>
</feature>
<dbReference type="InterPro" id="IPR006620">
    <property type="entry name" value="Pro_4_hyd_alph"/>
</dbReference>
<evidence type="ECO:0000256" key="2">
    <source>
        <dbReference type="ARBA" id="ARBA00022723"/>
    </source>
</evidence>
<keyword evidence="6" id="KW-0408">Iron</keyword>
<comment type="cofactor">
    <cofactor evidence="1">
        <name>L-ascorbate</name>
        <dbReference type="ChEBI" id="CHEBI:38290"/>
    </cofactor>
</comment>
<reference evidence="10" key="1">
    <citation type="journal article" date="2023" name="Commun. Biol.">
        <title>Genome analysis of Parmales, the sister group of diatoms, reveals the evolutionary specialization of diatoms from phago-mixotrophs to photoautotrophs.</title>
        <authorList>
            <person name="Ban H."/>
            <person name="Sato S."/>
            <person name="Yoshikawa S."/>
            <person name="Yamada K."/>
            <person name="Nakamura Y."/>
            <person name="Ichinomiya M."/>
            <person name="Sato N."/>
            <person name="Blanc-Mathieu R."/>
            <person name="Endo H."/>
            <person name="Kuwata A."/>
            <person name="Ogata H."/>
        </authorList>
    </citation>
    <scope>NUCLEOTIDE SEQUENCE [LARGE SCALE GENOMIC DNA]</scope>
    <source>
        <strain evidence="10">NIES 3701</strain>
    </source>
</reference>
<dbReference type="GO" id="GO:0031418">
    <property type="term" value="F:L-ascorbic acid binding"/>
    <property type="evidence" value="ECO:0007669"/>
    <property type="project" value="UniProtKB-KW"/>
</dbReference>